<proteinExistence type="predicted"/>
<accession>A0A7J0C852</accession>
<keyword evidence="2" id="KW-1133">Transmembrane helix</keyword>
<feature type="transmembrane region" description="Helical" evidence="2">
    <location>
        <begin position="37"/>
        <end position="56"/>
    </location>
</feature>
<feature type="region of interest" description="Disordered" evidence="1">
    <location>
        <begin position="58"/>
        <end position="77"/>
    </location>
</feature>
<keyword evidence="2" id="KW-0812">Transmembrane</keyword>
<dbReference type="EMBL" id="BLWC01000001">
    <property type="protein sequence ID" value="GFM98690.1"/>
    <property type="molecule type" value="Genomic_DNA"/>
</dbReference>
<keyword evidence="2" id="KW-0472">Membrane</keyword>
<evidence type="ECO:0000256" key="1">
    <source>
        <dbReference type="SAM" id="MobiDB-lite"/>
    </source>
</evidence>
<keyword evidence="4" id="KW-1185">Reference proteome</keyword>
<protein>
    <submittedName>
        <fullName evidence="3">Uncharacterized protein</fullName>
    </submittedName>
</protein>
<evidence type="ECO:0000313" key="4">
    <source>
        <dbReference type="Proteomes" id="UP000498980"/>
    </source>
</evidence>
<sequence length="77" mass="7814">MNGTNGVRLSAAGAAVLTVAAGLGVRAAADGDVAKYAGDALYTVLIHTLVVVAAPGSGHRWRPGSRWPSAGRWSSRN</sequence>
<evidence type="ECO:0000256" key="2">
    <source>
        <dbReference type="SAM" id="Phobius"/>
    </source>
</evidence>
<reference evidence="3 4" key="1">
    <citation type="submission" date="2020-05" db="EMBL/GenBank/DDBJ databases">
        <title>Whole genome shotgun sequence of Streptomyces fulvorobeus NBRC 15897.</title>
        <authorList>
            <person name="Komaki H."/>
            <person name="Tamura T."/>
        </authorList>
    </citation>
    <scope>NUCLEOTIDE SEQUENCE [LARGE SCALE GENOMIC DNA]</scope>
    <source>
        <strain evidence="3 4">NBRC 15897</strain>
    </source>
</reference>
<gene>
    <name evidence="3" type="ORF">Sfulv_35010</name>
</gene>
<dbReference type="Proteomes" id="UP000498980">
    <property type="component" value="Unassembled WGS sequence"/>
</dbReference>
<organism evidence="3 4">
    <name type="scientific">Streptomyces fulvorobeus</name>
    <dbReference type="NCBI Taxonomy" id="284028"/>
    <lineage>
        <taxon>Bacteria</taxon>
        <taxon>Bacillati</taxon>
        <taxon>Actinomycetota</taxon>
        <taxon>Actinomycetes</taxon>
        <taxon>Kitasatosporales</taxon>
        <taxon>Streptomycetaceae</taxon>
        <taxon>Streptomyces</taxon>
    </lineage>
</organism>
<evidence type="ECO:0000313" key="3">
    <source>
        <dbReference type="EMBL" id="GFM98690.1"/>
    </source>
</evidence>
<comment type="caution">
    <text evidence="3">The sequence shown here is derived from an EMBL/GenBank/DDBJ whole genome shotgun (WGS) entry which is preliminary data.</text>
</comment>
<name>A0A7J0C852_9ACTN</name>
<dbReference type="AlphaFoldDB" id="A0A7J0C852"/>